<reference evidence="2" key="3">
    <citation type="submission" date="2024-01" db="EMBL/GenBank/DDBJ databases">
        <authorList>
            <person name="Coelho M.A."/>
            <person name="David-Palma M."/>
            <person name="Shea T."/>
            <person name="Sun S."/>
            <person name="Cuomo C.A."/>
            <person name="Heitman J."/>
        </authorList>
    </citation>
    <scope>NUCLEOTIDE SEQUENCE</scope>
    <source>
        <strain evidence="2">CBS 7841</strain>
    </source>
</reference>
<dbReference type="RefSeq" id="XP_066065935.1">
    <property type="nucleotide sequence ID" value="XM_066209838.1"/>
</dbReference>
<dbReference type="VEuPathDB" id="FungiDB:L203_05750"/>
<gene>
    <name evidence="2" type="ORF">L203_100379</name>
</gene>
<accession>A0A1E3HY42</accession>
<dbReference type="GO" id="GO:0032299">
    <property type="term" value="C:ribonuclease H2 complex"/>
    <property type="evidence" value="ECO:0007669"/>
    <property type="project" value="InterPro"/>
</dbReference>
<dbReference type="OrthoDB" id="6222486at2759"/>
<dbReference type="GeneID" id="91084595"/>
<dbReference type="AlphaFoldDB" id="A0A1E3HY42"/>
<dbReference type="Proteomes" id="UP000094043">
    <property type="component" value="Chromosome 1"/>
</dbReference>
<dbReference type="Pfam" id="PF08615">
    <property type="entry name" value="RNase_H2_suC"/>
    <property type="match status" value="1"/>
</dbReference>
<keyword evidence="3" id="KW-1185">Reference proteome</keyword>
<dbReference type="Gene3D" id="2.40.128.680">
    <property type="match status" value="1"/>
</dbReference>
<reference evidence="2" key="2">
    <citation type="journal article" date="2022" name="Elife">
        <title>Obligate sexual reproduction of a homothallic fungus closely related to the Cryptococcus pathogenic species complex.</title>
        <authorList>
            <person name="Passer A.R."/>
            <person name="Clancey S.A."/>
            <person name="Shea T."/>
            <person name="David-Palma M."/>
            <person name="Averette A.F."/>
            <person name="Boekhout T."/>
            <person name="Porcel B.M."/>
            <person name="Nowrousian M."/>
            <person name="Cuomo C.A."/>
            <person name="Sun S."/>
            <person name="Heitman J."/>
            <person name="Coelho M.A."/>
        </authorList>
    </citation>
    <scope>NUCLEOTIDE SEQUENCE</scope>
    <source>
        <strain evidence="2">CBS 7841</strain>
    </source>
</reference>
<feature type="region of interest" description="Disordered" evidence="1">
    <location>
        <begin position="156"/>
        <end position="205"/>
    </location>
</feature>
<evidence type="ECO:0000313" key="3">
    <source>
        <dbReference type="Proteomes" id="UP000094043"/>
    </source>
</evidence>
<dbReference type="KEGG" id="cdep:91084595"/>
<evidence type="ECO:0000313" key="2">
    <source>
        <dbReference type="EMBL" id="WVN85234.1"/>
    </source>
</evidence>
<name>A0A1E3HY42_9TREE</name>
<feature type="compositionally biased region" description="Acidic residues" evidence="1">
    <location>
        <begin position="165"/>
        <end position="176"/>
    </location>
</feature>
<dbReference type="GO" id="GO:0006401">
    <property type="term" value="P:RNA catabolic process"/>
    <property type="evidence" value="ECO:0007669"/>
    <property type="project" value="InterPro"/>
</dbReference>
<dbReference type="PANTHER" id="PTHR47204:SF1">
    <property type="entry name" value="RIBONUCLEASE H2 SUBUNIT C"/>
    <property type="match status" value="1"/>
</dbReference>
<dbReference type="EMBL" id="CP143784">
    <property type="protein sequence ID" value="WVN85234.1"/>
    <property type="molecule type" value="Genomic_DNA"/>
</dbReference>
<sequence length="482" mass="52914">MSQIKFILAPDIRAQTSQSTQPLPTAPTLSLLPFSLGSQQSPFSSKNAPISAYFCPHSICQNGRTNLVASFRGRQMVGQSVAVPPDYRGLLLSATLQPGMDAIEMRDAIVEPSDSTCENIKGETAAENIPKRGVLAKIKGAGQVALAKPRTRRAAAVKKRVRLDSDDEGDGGENQEEQPAIETPVKKSKINIHTPASGSSLQLGMPEIRVQEATPLKQPVCESFTHEQHLHVQDSRDRHDSPPCGQIMETEGAVVDLDSLEEQQDAKNQLGQVVEHKCDDAQQIDQKTLVKVEGKADQPCPILKIEPPQFNIPPAPFHSPAEEDHLTQDVKLDPQTFHIETEQANRKRYDDPIRLLTPIATFEAITLWTGDVPLVGKDSEEEKNGIPDIVMEEKTAMTKVQNDKHQNKLVDKSTGLPTPMLTPTSCTKETRDIQVRPSWWPLGGSGEGGDEFVRGMGEFLGLIDVLNKPVYLDGLEDLEDDD</sequence>
<dbReference type="InterPro" id="IPR013924">
    <property type="entry name" value="RNase_H2_suC"/>
</dbReference>
<proteinExistence type="predicted"/>
<organism evidence="2 3">
    <name type="scientific">Cryptococcus depauperatus CBS 7841</name>
    <dbReference type="NCBI Taxonomy" id="1295531"/>
    <lineage>
        <taxon>Eukaryota</taxon>
        <taxon>Fungi</taxon>
        <taxon>Dikarya</taxon>
        <taxon>Basidiomycota</taxon>
        <taxon>Agaricomycotina</taxon>
        <taxon>Tremellomycetes</taxon>
        <taxon>Tremellales</taxon>
        <taxon>Cryptococcaceae</taxon>
        <taxon>Cryptococcus</taxon>
    </lineage>
</organism>
<dbReference type="PANTHER" id="PTHR47204">
    <property type="entry name" value="OS02G0168900 PROTEIN"/>
    <property type="match status" value="1"/>
</dbReference>
<reference evidence="2" key="1">
    <citation type="submission" date="2016-06" db="EMBL/GenBank/DDBJ databases">
        <authorList>
            <person name="Cuomo C."/>
            <person name="Litvintseva A."/>
            <person name="Heitman J."/>
            <person name="Chen Y."/>
            <person name="Sun S."/>
            <person name="Springer D."/>
            <person name="Dromer F."/>
            <person name="Young S."/>
            <person name="Zeng Q."/>
            <person name="Chapman S."/>
            <person name="Gujja S."/>
            <person name="Saif S."/>
            <person name="Birren B."/>
        </authorList>
    </citation>
    <scope>NUCLEOTIDE SEQUENCE</scope>
    <source>
        <strain evidence="2">CBS 7841</strain>
    </source>
</reference>
<protein>
    <submittedName>
        <fullName evidence="2">Uncharacterized protein</fullName>
    </submittedName>
</protein>
<evidence type="ECO:0000256" key="1">
    <source>
        <dbReference type="SAM" id="MobiDB-lite"/>
    </source>
</evidence>